<protein>
    <submittedName>
        <fullName evidence="1">Uncharacterized protein</fullName>
    </submittedName>
</protein>
<name>A0A1Y1JIJ1_PLAGO</name>
<organism evidence="1 2">
    <name type="scientific">Plasmodium gonderi</name>
    <dbReference type="NCBI Taxonomy" id="77519"/>
    <lineage>
        <taxon>Eukaryota</taxon>
        <taxon>Sar</taxon>
        <taxon>Alveolata</taxon>
        <taxon>Apicomplexa</taxon>
        <taxon>Aconoidasida</taxon>
        <taxon>Haemosporida</taxon>
        <taxon>Plasmodiidae</taxon>
        <taxon>Plasmodium</taxon>
        <taxon>Plasmodium (Plasmodium)</taxon>
    </lineage>
</organism>
<gene>
    <name evidence="1" type="ORF">PGO_102160</name>
</gene>
<dbReference type="AlphaFoldDB" id="A0A1Y1JIJ1"/>
<evidence type="ECO:0000313" key="1">
    <source>
        <dbReference type="EMBL" id="GAW81458.1"/>
    </source>
</evidence>
<dbReference type="RefSeq" id="XP_028544047.1">
    <property type="nucleotide sequence ID" value="XM_028688246.1"/>
</dbReference>
<sequence>MEPESGSPFAPKHDGEESVVTGKADFLIKSETMDNYLSLYLEPTIGDLNDVKTEIELNENHNFVESVILNNTNFDDINYSLFHNFVGTSLSTPSSDAFFYCTFFSPPSFFIAPFSHLLCELKNENSFEKKFPYGIISCVPKGRLVLLVHPPPNRKRGSVCCLGVRITGRSKGSYEFADIRIFPNAENEQLVDLPVEDLPHLVLEREECLNDSENKELGDVYEIYQNGHINDPCDVAQLATQKKNDIREMTYNECAITSDFFETIENINTKVVEKYNDLKGASEGLISLISKSDLEERINILLNLSDRNSDLIDEFKKKSEECIRQCRKFETTSENLVGECIDTLANSSMCYAEWVYLHASKVDPVDMVLKNMRDFILTNQ</sequence>
<keyword evidence="2" id="KW-1185">Reference proteome</keyword>
<accession>A0A1Y1JIJ1</accession>
<dbReference type="GeneID" id="39748181"/>
<dbReference type="OrthoDB" id="376001at2759"/>
<dbReference type="EMBL" id="BDQF01000011">
    <property type="protein sequence ID" value="GAW81458.1"/>
    <property type="molecule type" value="Genomic_DNA"/>
</dbReference>
<proteinExistence type="predicted"/>
<evidence type="ECO:0000313" key="2">
    <source>
        <dbReference type="Proteomes" id="UP000195521"/>
    </source>
</evidence>
<reference evidence="2" key="1">
    <citation type="submission" date="2017-04" db="EMBL/GenBank/DDBJ databases">
        <title>Plasmodium gonderi genome.</title>
        <authorList>
            <person name="Arisue N."/>
            <person name="Honma H."/>
            <person name="Kawai S."/>
            <person name="Tougan T."/>
            <person name="Tanabe K."/>
            <person name="Horii T."/>
        </authorList>
    </citation>
    <scope>NUCLEOTIDE SEQUENCE [LARGE SCALE GENOMIC DNA]</scope>
    <source>
        <strain evidence="2">ATCC 30045</strain>
    </source>
</reference>
<dbReference type="Proteomes" id="UP000195521">
    <property type="component" value="Unassembled WGS sequence"/>
</dbReference>
<comment type="caution">
    <text evidence="1">The sequence shown here is derived from an EMBL/GenBank/DDBJ whole genome shotgun (WGS) entry which is preliminary data.</text>
</comment>